<reference evidence="3 4" key="1">
    <citation type="submission" date="2019-04" db="EMBL/GenBank/DDBJ databases">
        <title>Genome sequence of Pelagicola litoralis CL-ES2.</title>
        <authorList>
            <person name="Cao J."/>
        </authorList>
    </citation>
    <scope>NUCLEOTIDE SEQUENCE [LARGE SCALE GENOMIC DNA]</scope>
    <source>
        <strain evidence="3 4">CL-ES2</strain>
    </source>
</reference>
<evidence type="ECO:0000259" key="2">
    <source>
        <dbReference type="PROSITE" id="PS50995"/>
    </source>
</evidence>
<dbReference type="PANTHER" id="PTHR33164">
    <property type="entry name" value="TRANSCRIPTIONAL REGULATOR, MARR FAMILY"/>
    <property type="match status" value="1"/>
</dbReference>
<organism evidence="3 4">
    <name type="scientific">Shimia litoralis</name>
    <dbReference type="NCBI Taxonomy" id="420403"/>
    <lineage>
        <taxon>Bacteria</taxon>
        <taxon>Pseudomonadati</taxon>
        <taxon>Pseudomonadota</taxon>
        <taxon>Alphaproteobacteria</taxon>
        <taxon>Rhodobacterales</taxon>
        <taxon>Roseobacteraceae</taxon>
    </lineage>
</organism>
<dbReference type="OrthoDB" id="32523at2"/>
<dbReference type="Proteomes" id="UP000306575">
    <property type="component" value="Unassembled WGS sequence"/>
</dbReference>
<accession>A0A4U7N7Z1</accession>
<evidence type="ECO:0000313" key="4">
    <source>
        <dbReference type="Proteomes" id="UP000306575"/>
    </source>
</evidence>
<gene>
    <name evidence="3" type="ORF">FAP39_02295</name>
</gene>
<evidence type="ECO:0000313" key="3">
    <source>
        <dbReference type="EMBL" id="TKZ22049.1"/>
    </source>
</evidence>
<dbReference type="GO" id="GO:0006950">
    <property type="term" value="P:response to stress"/>
    <property type="evidence" value="ECO:0007669"/>
    <property type="project" value="TreeGrafter"/>
</dbReference>
<dbReference type="GO" id="GO:0003700">
    <property type="term" value="F:DNA-binding transcription factor activity"/>
    <property type="evidence" value="ECO:0007669"/>
    <property type="project" value="InterPro"/>
</dbReference>
<keyword evidence="4" id="KW-1185">Reference proteome</keyword>
<dbReference type="GO" id="GO:0005737">
    <property type="term" value="C:cytoplasm"/>
    <property type="evidence" value="ECO:0007669"/>
    <property type="project" value="UniProtKB-SubCell"/>
</dbReference>
<dbReference type="SMART" id="SM00347">
    <property type="entry name" value="HTH_MARR"/>
    <property type="match status" value="1"/>
</dbReference>
<proteinExistence type="predicted"/>
<dbReference type="InterPro" id="IPR036390">
    <property type="entry name" value="WH_DNA-bd_sf"/>
</dbReference>
<feature type="domain" description="HTH marR-type" evidence="2">
    <location>
        <begin position="25"/>
        <end position="161"/>
    </location>
</feature>
<dbReference type="Gene3D" id="1.10.10.10">
    <property type="entry name" value="Winged helix-like DNA-binding domain superfamily/Winged helix DNA-binding domain"/>
    <property type="match status" value="1"/>
</dbReference>
<dbReference type="RefSeq" id="WP_138014761.1">
    <property type="nucleotide sequence ID" value="NZ_SULI01000002.1"/>
</dbReference>
<dbReference type="Pfam" id="PF01047">
    <property type="entry name" value="MarR"/>
    <property type="match status" value="1"/>
</dbReference>
<comment type="subcellular location">
    <subcellularLocation>
        <location evidence="1">Cytoplasm</location>
    </subcellularLocation>
</comment>
<dbReference type="PROSITE" id="PS50995">
    <property type="entry name" value="HTH_MARR_2"/>
    <property type="match status" value="1"/>
</dbReference>
<protein>
    <submittedName>
        <fullName evidence="3">MarR family transcriptional regulator</fullName>
    </submittedName>
</protein>
<dbReference type="InterPro" id="IPR036388">
    <property type="entry name" value="WH-like_DNA-bd_sf"/>
</dbReference>
<dbReference type="InterPro" id="IPR039422">
    <property type="entry name" value="MarR/SlyA-like"/>
</dbReference>
<dbReference type="EMBL" id="SULI01000002">
    <property type="protein sequence ID" value="TKZ22049.1"/>
    <property type="molecule type" value="Genomic_DNA"/>
</dbReference>
<dbReference type="PANTHER" id="PTHR33164:SF5">
    <property type="entry name" value="ORGANIC HYDROPEROXIDE RESISTANCE TRANSCRIPTIONAL REGULATOR"/>
    <property type="match status" value="1"/>
</dbReference>
<dbReference type="PRINTS" id="PR00598">
    <property type="entry name" value="HTHMARR"/>
</dbReference>
<sequence length="164" mass="18446">METKQSVSEILADIRQNWPEWDTPETAVMLGIIRLNDLVKERNIRILNGFGLTQAGFEALVTLRAQPVPRRMTPTDLYQAILITSGGMTKVLKQLEEEGDIVREDHSSDKRSRYVRLTSAGEKRAEAVMTAVSEDEKRALQGALSDQQIAQLGKVLLRTLEKLE</sequence>
<dbReference type="SUPFAM" id="SSF46785">
    <property type="entry name" value="Winged helix' DNA-binding domain"/>
    <property type="match status" value="1"/>
</dbReference>
<dbReference type="InterPro" id="IPR000835">
    <property type="entry name" value="HTH_MarR-typ"/>
</dbReference>
<comment type="caution">
    <text evidence="3">The sequence shown here is derived from an EMBL/GenBank/DDBJ whole genome shotgun (WGS) entry which is preliminary data.</text>
</comment>
<name>A0A4U7N7Z1_9RHOB</name>
<evidence type="ECO:0000256" key="1">
    <source>
        <dbReference type="ARBA" id="ARBA00004496"/>
    </source>
</evidence>
<dbReference type="AlphaFoldDB" id="A0A4U7N7Z1"/>